<comment type="caution">
    <text evidence="1">The sequence shown here is derived from an EMBL/GenBank/DDBJ whole genome shotgun (WGS) entry which is preliminary data.</text>
</comment>
<keyword evidence="2" id="KW-1185">Reference proteome</keyword>
<gene>
    <name evidence="1" type="ORF">V1517DRAFT_236604</name>
</gene>
<accession>A0ACC3TFD4</accession>
<feature type="non-terminal residue" evidence="1">
    <location>
        <position position="1"/>
    </location>
</feature>
<evidence type="ECO:0000313" key="2">
    <source>
        <dbReference type="Proteomes" id="UP001489719"/>
    </source>
</evidence>
<feature type="non-terminal residue" evidence="1">
    <location>
        <position position="123"/>
    </location>
</feature>
<sequence length="123" mass="13969">LDYYWPNDGSDEEAESQDRLHRSPRLTAQSTVDSSIDDVPTNVFPEESASQLLTNTSVADTASSISRKSRPRPATDWLWGYFSVTVVPHMQFVNRRSKKLEDEKEIRCQQAGCAWTTFNSVRA</sequence>
<name>A0ACC3TFD4_9ASCO</name>
<dbReference type="Proteomes" id="UP001489719">
    <property type="component" value="Unassembled WGS sequence"/>
</dbReference>
<evidence type="ECO:0000313" key="1">
    <source>
        <dbReference type="EMBL" id="KAK9319833.1"/>
    </source>
</evidence>
<dbReference type="EMBL" id="MU970159">
    <property type="protein sequence ID" value="KAK9319833.1"/>
    <property type="molecule type" value="Genomic_DNA"/>
</dbReference>
<organism evidence="1 2">
    <name type="scientific">Lipomyces orientalis</name>
    <dbReference type="NCBI Taxonomy" id="1233043"/>
    <lineage>
        <taxon>Eukaryota</taxon>
        <taxon>Fungi</taxon>
        <taxon>Dikarya</taxon>
        <taxon>Ascomycota</taxon>
        <taxon>Saccharomycotina</taxon>
        <taxon>Lipomycetes</taxon>
        <taxon>Lipomycetales</taxon>
        <taxon>Lipomycetaceae</taxon>
        <taxon>Lipomyces</taxon>
    </lineage>
</organism>
<protein>
    <submittedName>
        <fullName evidence="1">Uncharacterized protein</fullName>
    </submittedName>
</protein>
<reference evidence="2" key="1">
    <citation type="journal article" date="2024" name="Front. Bioeng. Biotechnol.">
        <title>Genome-scale model development and genomic sequencing of the oleaginous clade Lipomyces.</title>
        <authorList>
            <person name="Czajka J.J."/>
            <person name="Han Y."/>
            <person name="Kim J."/>
            <person name="Mondo S.J."/>
            <person name="Hofstad B.A."/>
            <person name="Robles A."/>
            <person name="Haridas S."/>
            <person name="Riley R."/>
            <person name="LaButti K."/>
            <person name="Pangilinan J."/>
            <person name="Andreopoulos W."/>
            <person name="Lipzen A."/>
            <person name="Yan J."/>
            <person name="Wang M."/>
            <person name="Ng V."/>
            <person name="Grigoriev I.V."/>
            <person name="Spatafora J.W."/>
            <person name="Magnuson J.K."/>
            <person name="Baker S.E."/>
            <person name="Pomraning K.R."/>
        </authorList>
    </citation>
    <scope>NUCLEOTIDE SEQUENCE [LARGE SCALE GENOMIC DNA]</scope>
    <source>
        <strain evidence="2">CBS 10300</strain>
    </source>
</reference>
<proteinExistence type="predicted"/>